<comment type="subcellular location">
    <subcellularLocation>
        <location evidence="1">Membrane</location>
        <topology evidence="1">Multi-pass membrane protein</topology>
    </subcellularLocation>
</comment>
<dbReference type="PANTHER" id="PTHR43652:SF2">
    <property type="entry name" value="BASIC AMINO ACID ANTIPORTER YFCC-RELATED"/>
    <property type="match status" value="1"/>
</dbReference>
<feature type="transmembrane region" description="Helical" evidence="7">
    <location>
        <begin position="12"/>
        <end position="29"/>
    </location>
</feature>
<keyword evidence="6 7" id="KW-0472">Membrane</keyword>
<dbReference type="EMBL" id="JAXGFP010000003">
    <property type="protein sequence ID" value="MEG3183837.1"/>
    <property type="molecule type" value="Genomic_DNA"/>
</dbReference>
<feature type="transmembrane region" description="Helical" evidence="7">
    <location>
        <begin position="35"/>
        <end position="53"/>
    </location>
</feature>
<evidence type="ECO:0000313" key="9">
    <source>
        <dbReference type="EMBL" id="MEG3183837.1"/>
    </source>
</evidence>
<reference evidence="9 10" key="1">
    <citation type="journal article" date="2016" name="Int. J. Syst. Evol. Microbiol.">
        <title>Lysobacter erysipheiresistens sp. nov., an antagonist of powdery mildew, isolated from tobacco-cultivated soil.</title>
        <authorList>
            <person name="Xie B."/>
            <person name="Li T."/>
            <person name="Lin X."/>
            <person name="Wang C.J."/>
            <person name="Chen Y.J."/>
            <person name="Liu W.J."/>
            <person name="Zhao Z.W."/>
        </authorList>
    </citation>
    <scope>NUCLEOTIDE SEQUENCE [LARGE SCALE GENOMIC DNA]</scope>
    <source>
        <strain evidence="9 10">RS-LYSO-3</strain>
    </source>
</reference>
<sequence length="613" mass="65638">MDLPYVLQQITFDQILFLLILAGALYLFISERLRIDVSAMVVLLAMVIAGVLDPEQALSGFASEPAIIVAAVFVISGGLAATGITEHIGQWIGRASGKSEARAIAVTMPAVAAMASFTHHVMVTAMMLPILTRFAKANGLSTSRLLMPMSLAASLGTCLTLVSAPAFLLADNLLERTGAEGLGIFSITPIGIALVFIGIVYMLLTRWILPKRSGKSGDDEYLRLDRYRTELLVVEGSRWSTRPLAELQKALGDRFRMIGWLREGRMRPDLGASSPLISGDVLLVEASADALASLHDDSGLDLYPIARFGGTTSHDADDEDDDAQLVQAVVAPGSEFIGRSIRELEFSRQFKAVIAGLWRRGADMTPRLADARLREGDLLVLWGQPTRFAELATHHGFLMLVPFSGEAKRRVRAPLALAILGVTIIAAVSEWLPVPLAFLLGAVAIVATRCVDIGQAYREIDVRVFVMIAGVIPLGIAMEQTGTAQLLASGLREVVAGWPVLAVLLVLFTMAALLTQILSDSATTVLLGPIAVELAQSLGLAPTPFVVVTALGAVVAFLTPIGHHGNLLILGPGQYRFGDFVRIGVPLTALIAFVCAWMTRWLWLGGPLLPTFG</sequence>
<evidence type="ECO:0000256" key="5">
    <source>
        <dbReference type="ARBA" id="ARBA00022989"/>
    </source>
</evidence>
<dbReference type="PANTHER" id="PTHR43652">
    <property type="entry name" value="BASIC AMINO ACID ANTIPORTER YFCC-RELATED"/>
    <property type="match status" value="1"/>
</dbReference>
<keyword evidence="3 7" id="KW-0812">Transmembrane</keyword>
<evidence type="ECO:0000256" key="6">
    <source>
        <dbReference type="ARBA" id="ARBA00023136"/>
    </source>
</evidence>
<evidence type="ECO:0000256" key="1">
    <source>
        <dbReference type="ARBA" id="ARBA00004141"/>
    </source>
</evidence>
<feature type="domain" description="RCK C-terminal" evidence="8">
    <location>
        <begin position="313"/>
        <end position="397"/>
    </location>
</feature>
<name>A0ABU7YY24_9GAMM</name>
<feature type="transmembrane region" description="Helical" evidence="7">
    <location>
        <begin position="149"/>
        <end position="170"/>
    </location>
</feature>
<dbReference type="Gene3D" id="3.30.70.1450">
    <property type="entry name" value="Regulator of K+ conductance, C-terminal domain"/>
    <property type="match status" value="1"/>
</dbReference>
<feature type="transmembrane region" description="Helical" evidence="7">
    <location>
        <begin position="538"/>
        <end position="559"/>
    </location>
</feature>
<feature type="transmembrane region" description="Helical" evidence="7">
    <location>
        <begin position="65"/>
        <end position="84"/>
    </location>
</feature>
<dbReference type="InterPro" id="IPR036721">
    <property type="entry name" value="RCK_C_sf"/>
</dbReference>
<protein>
    <submittedName>
        <fullName evidence="9">SLC13 family permease</fullName>
    </submittedName>
</protein>
<evidence type="ECO:0000256" key="3">
    <source>
        <dbReference type="ARBA" id="ARBA00022692"/>
    </source>
</evidence>
<dbReference type="Pfam" id="PF02080">
    <property type="entry name" value="TrkA_C"/>
    <property type="match status" value="1"/>
</dbReference>
<keyword evidence="5 7" id="KW-1133">Transmembrane helix</keyword>
<dbReference type="PROSITE" id="PS51202">
    <property type="entry name" value="RCK_C"/>
    <property type="match status" value="1"/>
</dbReference>
<accession>A0ABU7YY24</accession>
<keyword evidence="10" id="KW-1185">Reference proteome</keyword>
<evidence type="ECO:0000259" key="8">
    <source>
        <dbReference type="PROSITE" id="PS51202"/>
    </source>
</evidence>
<feature type="transmembrane region" description="Helical" evidence="7">
    <location>
        <begin position="104"/>
        <end position="128"/>
    </location>
</feature>
<feature type="transmembrane region" description="Helical" evidence="7">
    <location>
        <begin position="498"/>
        <end position="518"/>
    </location>
</feature>
<evidence type="ECO:0000313" key="10">
    <source>
        <dbReference type="Proteomes" id="UP001355056"/>
    </source>
</evidence>
<organism evidence="9 10">
    <name type="scientific">Novilysobacter erysipheiresistens</name>
    <dbReference type="NCBI Taxonomy" id="1749332"/>
    <lineage>
        <taxon>Bacteria</taxon>
        <taxon>Pseudomonadati</taxon>
        <taxon>Pseudomonadota</taxon>
        <taxon>Gammaproteobacteria</taxon>
        <taxon>Lysobacterales</taxon>
        <taxon>Lysobacteraceae</taxon>
        <taxon>Novilysobacter</taxon>
    </lineage>
</organism>
<keyword evidence="2" id="KW-0813">Transport</keyword>
<evidence type="ECO:0000256" key="7">
    <source>
        <dbReference type="SAM" id="Phobius"/>
    </source>
</evidence>
<dbReference type="Pfam" id="PF03600">
    <property type="entry name" value="CitMHS"/>
    <property type="match status" value="1"/>
</dbReference>
<feature type="transmembrane region" description="Helical" evidence="7">
    <location>
        <begin position="415"/>
        <end position="448"/>
    </location>
</feature>
<feature type="transmembrane region" description="Helical" evidence="7">
    <location>
        <begin position="460"/>
        <end position="477"/>
    </location>
</feature>
<evidence type="ECO:0000256" key="2">
    <source>
        <dbReference type="ARBA" id="ARBA00022448"/>
    </source>
</evidence>
<dbReference type="RefSeq" id="WP_332616188.1">
    <property type="nucleotide sequence ID" value="NZ_JAXGFP010000003.1"/>
</dbReference>
<evidence type="ECO:0000256" key="4">
    <source>
        <dbReference type="ARBA" id="ARBA00022737"/>
    </source>
</evidence>
<feature type="transmembrane region" description="Helical" evidence="7">
    <location>
        <begin position="182"/>
        <end position="204"/>
    </location>
</feature>
<dbReference type="InterPro" id="IPR051679">
    <property type="entry name" value="DASS-Related_Transporters"/>
</dbReference>
<dbReference type="Proteomes" id="UP001355056">
    <property type="component" value="Unassembled WGS sequence"/>
</dbReference>
<dbReference type="InterPro" id="IPR004680">
    <property type="entry name" value="Cit_transptr-like_dom"/>
</dbReference>
<proteinExistence type="predicted"/>
<feature type="transmembrane region" description="Helical" evidence="7">
    <location>
        <begin position="580"/>
        <end position="603"/>
    </location>
</feature>
<keyword evidence="4" id="KW-0677">Repeat</keyword>
<dbReference type="InterPro" id="IPR006037">
    <property type="entry name" value="RCK_C"/>
</dbReference>
<comment type="caution">
    <text evidence="9">The sequence shown here is derived from an EMBL/GenBank/DDBJ whole genome shotgun (WGS) entry which is preliminary data.</text>
</comment>
<gene>
    <name evidence="9" type="ORF">SNE34_07425</name>
</gene>
<dbReference type="SUPFAM" id="SSF116726">
    <property type="entry name" value="TrkA C-terminal domain-like"/>
    <property type="match status" value="2"/>
</dbReference>